<comment type="similarity">
    <text evidence="1">Belongs to the Smg family.</text>
</comment>
<dbReference type="EMBL" id="CP091511">
    <property type="protein sequence ID" value="UOO90841.1"/>
    <property type="molecule type" value="Genomic_DNA"/>
</dbReference>
<dbReference type="InterPro" id="IPR007456">
    <property type="entry name" value="Smg"/>
</dbReference>
<evidence type="ECO:0000313" key="3">
    <source>
        <dbReference type="Proteomes" id="UP000832011"/>
    </source>
</evidence>
<dbReference type="PANTHER" id="PTHR38692">
    <property type="entry name" value="PROTEIN SMG"/>
    <property type="match status" value="1"/>
</dbReference>
<accession>A0ABY4E514</accession>
<dbReference type="Pfam" id="PF04361">
    <property type="entry name" value="DUF494"/>
    <property type="match status" value="1"/>
</dbReference>
<gene>
    <name evidence="1" type="primary">smg</name>
    <name evidence="2" type="ORF">LVJ82_07740</name>
</gene>
<dbReference type="RefSeq" id="WP_058305377.1">
    <property type="nucleotide sequence ID" value="NZ_CABKVG010000006.1"/>
</dbReference>
<name>A0ABY4E514_9NEIS</name>
<evidence type="ECO:0000313" key="2">
    <source>
        <dbReference type="EMBL" id="UOO90841.1"/>
    </source>
</evidence>
<evidence type="ECO:0000256" key="1">
    <source>
        <dbReference type="HAMAP-Rule" id="MF_00598"/>
    </source>
</evidence>
<keyword evidence="3" id="KW-1185">Reference proteome</keyword>
<sequence length="152" mass="17228">MFDVIAFLIENFQDWETCPKQDDLGHLLAEAGFDGEEIHDALTCLENLTSSLSMDNSVLDDCPYVRVLSQYELDILPEEVIHLLSFLQEEGGISPTQRELIIHMLTQLPDEDITVDHTKLLALMVLWLHQSELPILIGDELLVALHGNTMMQ</sequence>
<reference evidence="2 3" key="1">
    <citation type="journal article" date="2022" name="Res Sq">
        <title>Evolution of multicellular longitudinally dividing oral cavity symbionts (Neisseriaceae).</title>
        <authorList>
            <person name="Nyongesa S."/>
            <person name="Weber P."/>
            <person name="Bernet E."/>
            <person name="Pullido F."/>
            <person name="Nieckarz M."/>
            <person name="Delaby M."/>
            <person name="Nieves C."/>
            <person name="Viehboeck T."/>
            <person name="Krause N."/>
            <person name="Rivera-Millot A."/>
            <person name="Nakamura A."/>
            <person name="Vischer N."/>
            <person name="VanNieuwenhze M."/>
            <person name="Brun Y."/>
            <person name="Cava F."/>
            <person name="Bulgheresi S."/>
            <person name="Veyrier F."/>
        </authorList>
    </citation>
    <scope>NUCLEOTIDE SEQUENCE [LARGE SCALE GENOMIC DNA]</scope>
    <source>
        <strain evidence="2 3">SN4</strain>
    </source>
</reference>
<protein>
    <recommendedName>
        <fullName evidence="1">Protein Smg homolog</fullName>
    </recommendedName>
</protein>
<dbReference type="HAMAP" id="MF_00598">
    <property type="entry name" value="Smg"/>
    <property type="match status" value="1"/>
</dbReference>
<organism evidence="2 3">
    <name type="scientific">Vitreoscilla massiliensis</name>
    <dbReference type="NCBI Taxonomy" id="1689272"/>
    <lineage>
        <taxon>Bacteria</taxon>
        <taxon>Pseudomonadati</taxon>
        <taxon>Pseudomonadota</taxon>
        <taxon>Betaproteobacteria</taxon>
        <taxon>Neisseriales</taxon>
        <taxon>Neisseriaceae</taxon>
        <taxon>Vitreoscilla</taxon>
    </lineage>
</organism>
<proteinExistence type="inferred from homology"/>
<dbReference type="PANTHER" id="PTHR38692:SF1">
    <property type="entry name" value="PROTEIN SMG"/>
    <property type="match status" value="1"/>
</dbReference>
<dbReference type="Proteomes" id="UP000832011">
    <property type="component" value="Chromosome"/>
</dbReference>